<dbReference type="Proteomes" id="UP000077755">
    <property type="component" value="Chromosome 3"/>
</dbReference>
<evidence type="ECO:0000313" key="2">
    <source>
        <dbReference type="Proteomes" id="UP000077755"/>
    </source>
</evidence>
<proteinExistence type="predicted"/>
<accession>A0A166AP68</accession>
<dbReference type="EMBL" id="CP093345">
    <property type="protein sequence ID" value="WOG92502.1"/>
    <property type="molecule type" value="Genomic_DNA"/>
</dbReference>
<evidence type="ECO:0000313" key="1">
    <source>
        <dbReference type="EMBL" id="WOG92502.1"/>
    </source>
</evidence>
<dbReference type="KEGG" id="dcr:108213819"/>
<gene>
    <name evidence="1" type="ORF">DCAR_0311771</name>
</gene>
<dbReference type="Gramene" id="KZN01584">
    <property type="protein sequence ID" value="KZN01584"/>
    <property type="gene ID" value="DCAR_010338"/>
</dbReference>
<reference evidence="1" key="2">
    <citation type="submission" date="2022-03" db="EMBL/GenBank/DDBJ databases">
        <title>Draft title - Genomic analysis of global carrot germplasm unveils the trajectory of domestication and the origin of high carotenoid orange carrot.</title>
        <authorList>
            <person name="Iorizzo M."/>
            <person name="Ellison S."/>
            <person name="Senalik D."/>
            <person name="Macko-Podgorni A."/>
            <person name="Grzebelus D."/>
            <person name="Bostan H."/>
            <person name="Rolling W."/>
            <person name="Curaba J."/>
            <person name="Simon P."/>
        </authorList>
    </citation>
    <scope>NUCLEOTIDE SEQUENCE</scope>
    <source>
        <tissue evidence="1">Leaf</tissue>
    </source>
</reference>
<dbReference type="OMA" id="VKCAGDG"/>
<keyword evidence="2" id="KW-1185">Reference proteome</keyword>
<name>A0A166AP68_DAUCS</name>
<reference evidence="1" key="1">
    <citation type="journal article" date="2016" name="Nat. Genet.">
        <title>A high-quality carrot genome assembly provides new insights into carotenoid accumulation and asterid genome evolution.</title>
        <authorList>
            <person name="Iorizzo M."/>
            <person name="Ellison S."/>
            <person name="Senalik D."/>
            <person name="Zeng P."/>
            <person name="Satapoomin P."/>
            <person name="Huang J."/>
            <person name="Bowman M."/>
            <person name="Iovene M."/>
            <person name="Sanseverino W."/>
            <person name="Cavagnaro P."/>
            <person name="Yildiz M."/>
            <person name="Macko-Podgorni A."/>
            <person name="Moranska E."/>
            <person name="Grzebelus E."/>
            <person name="Grzebelus D."/>
            <person name="Ashrafi H."/>
            <person name="Zheng Z."/>
            <person name="Cheng S."/>
            <person name="Spooner D."/>
            <person name="Van Deynze A."/>
            <person name="Simon P."/>
        </authorList>
    </citation>
    <scope>NUCLEOTIDE SEQUENCE</scope>
    <source>
        <tissue evidence="1">Leaf</tissue>
    </source>
</reference>
<dbReference type="AlphaFoldDB" id="A0A166AP68"/>
<organism evidence="1 2">
    <name type="scientific">Daucus carota subsp. sativus</name>
    <name type="common">Carrot</name>
    <dbReference type="NCBI Taxonomy" id="79200"/>
    <lineage>
        <taxon>Eukaryota</taxon>
        <taxon>Viridiplantae</taxon>
        <taxon>Streptophyta</taxon>
        <taxon>Embryophyta</taxon>
        <taxon>Tracheophyta</taxon>
        <taxon>Spermatophyta</taxon>
        <taxon>Magnoliopsida</taxon>
        <taxon>eudicotyledons</taxon>
        <taxon>Gunneridae</taxon>
        <taxon>Pentapetalae</taxon>
        <taxon>asterids</taxon>
        <taxon>campanulids</taxon>
        <taxon>Apiales</taxon>
        <taxon>Apiaceae</taxon>
        <taxon>Apioideae</taxon>
        <taxon>Scandiceae</taxon>
        <taxon>Daucinae</taxon>
        <taxon>Daucus</taxon>
        <taxon>Daucus sect. Daucus</taxon>
    </lineage>
</organism>
<sequence length="176" mass="19015">MAIHQIMATMLFLLAFARADHSTAQVFKGSVSCLDCKKDYDFSGIKVALKCKQAKKLSITMTQKDGSFKTALPLNILASTPSANCLASILGGPEQLYTSRKNMVTNIVKIHESYSSSYTIFHPLSFYTSCPLSHGKCGAASSAIGSSKTVDLPLPREWGLAPSSYYVPFLPIIGIP</sequence>
<protein>
    <submittedName>
        <fullName evidence="1">Uncharacterized protein</fullName>
    </submittedName>
</protein>